<evidence type="ECO:0000313" key="1">
    <source>
        <dbReference type="EMBL" id="KAH7232792.1"/>
    </source>
</evidence>
<evidence type="ECO:0000313" key="2">
    <source>
        <dbReference type="Proteomes" id="UP000813427"/>
    </source>
</evidence>
<organism evidence="1 2">
    <name type="scientific">Fusarium tricinctum</name>
    <dbReference type="NCBI Taxonomy" id="61284"/>
    <lineage>
        <taxon>Eukaryota</taxon>
        <taxon>Fungi</taxon>
        <taxon>Dikarya</taxon>
        <taxon>Ascomycota</taxon>
        <taxon>Pezizomycotina</taxon>
        <taxon>Sordariomycetes</taxon>
        <taxon>Hypocreomycetidae</taxon>
        <taxon>Hypocreales</taxon>
        <taxon>Nectriaceae</taxon>
        <taxon>Fusarium</taxon>
        <taxon>Fusarium tricinctum species complex</taxon>
    </lineage>
</organism>
<feature type="non-terminal residue" evidence="1">
    <location>
        <position position="70"/>
    </location>
</feature>
<dbReference type="Proteomes" id="UP000813427">
    <property type="component" value="Unassembled WGS sequence"/>
</dbReference>
<feature type="non-terminal residue" evidence="1">
    <location>
        <position position="1"/>
    </location>
</feature>
<keyword evidence="2" id="KW-1185">Reference proteome</keyword>
<dbReference type="EMBL" id="JAGPXF010000008">
    <property type="protein sequence ID" value="KAH7232792.1"/>
    <property type="molecule type" value="Genomic_DNA"/>
</dbReference>
<dbReference type="InterPro" id="IPR036525">
    <property type="entry name" value="Tubulin/FtsZ_GTPase_sf"/>
</dbReference>
<protein>
    <submittedName>
        <fullName evidence="1">Uncharacterized protein</fullName>
    </submittedName>
</protein>
<dbReference type="Gene3D" id="3.40.50.1440">
    <property type="entry name" value="Tubulin/FtsZ, GTPase domain"/>
    <property type="match status" value="1"/>
</dbReference>
<gene>
    <name evidence="1" type="ORF">BKA59DRAFT_384714</name>
</gene>
<comment type="caution">
    <text evidence="1">The sequence shown here is derived from an EMBL/GenBank/DDBJ whole genome shotgun (WGS) entry which is preliminary data.</text>
</comment>
<accession>A0A8K0RHY3</accession>
<dbReference type="SUPFAM" id="SSF52490">
    <property type="entry name" value="Tubulin nucleotide-binding domain-like"/>
    <property type="match status" value="1"/>
</dbReference>
<name>A0A8K0RHY3_9HYPO</name>
<reference evidence="1" key="1">
    <citation type="journal article" date="2021" name="Nat. Commun.">
        <title>Genetic determinants of endophytism in the Arabidopsis root mycobiome.</title>
        <authorList>
            <person name="Mesny F."/>
            <person name="Miyauchi S."/>
            <person name="Thiergart T."/>
            <person name="Pickel B."/>
            <person name="Atanasova L."/>
            <person name="Karlsson M."/>
            <person name="Huettel B."/>
            <person name="Barry K.W."/>
            <person name="Haridas S."/>
            <person name="Chen C."/>
            <person name="Bauer D."/>
            <person name="Andreopoulos W."/>
            <person name="Pangilinan J."/>
            <person name="LaButti K."/>
            <person name="Riley R."/>
            <person name="Lipzen A."/>
            <person name="Clum A."/>
            <person name="Drula E."/>
            <person name="Henrissat B."/>
            <person name="Kohler A."/>
            <person name="Grigoriev I.V."/>
            <person name="Martin F.M."/>
            <person name="Hacquard S."/>
        </authorList>
    </citation>
    <scope>NUCLEOTIDE SEQUENCE</scope>
    <source>
        <strain evidence="1">MPI-SDFR-AT-0068</strain>
    </source>
</reference>
<dbReference type="AlphaFoldDB" id="A0A8K0RHY3"/>
<proteinExistence type="predicted"/>
<sequence>DLEPNVIGVVRTGAYRNFSQEDASNNVAYGYYTIGKELIDVSSIRFDVSLITVLVSRQGFLVFYSFNRGT</sequence>